<feature type="transmembrane region" description="Helical" evidence="7">
    <location>
        <begin position="309"/>
        <end position="328"/>
    </location>
</feature>
<reference evidence="10 11" key="1">
    <citation type="submission" date="2019-09" db="EMBL/GenBank/DDBJ databases">
        <title>Draft genome sequence of the Ebosin-producing strain Streptomyces sp. 139.</title>
        <authorList>
            <person name="Ai L."/>
            <person name="Geng M."/>
            <person name="Ma M."/>
            <person name="Bai L."/>
        </authorList>
    </citation>
    <scope>NUCLEOTIDE SEQUENCE [LARGE SCALE GENOMIC DNA]</scope>
    <source>
        <strain evidence="10 11">139</strain>
    </source>
</reference>
<evidence type="ECO:0000256" key="2">
    <source>
        <dbReference type="ARBA" id="ARBA00022448"/>
    </source>
</evidence>
<evidence type="ECO:0000256" key="7">
    <source>
        <dbReference type="RuleBase" id="RU363032"/>
    </source>
</evidence>
<name>A0ABX5ZZI8_STRTE</name>
<dbReference type="SUPFAM" id="SSF161098">
    <property type="entry name" value="MetI-like"/>
    <property type="match status" value="1"/>
</dbReference>
<keyword evidence="5 7" id="KW-1133">Transmembrane helix</keyword>
<feature type="transmembrane region" description="Helical" evidence="7">
    <location>
        <begin position="149"/>
        <end position="170"/>
    </location>
</feature>
<comment type="subcellular location">
    <subcellularLocation>
        <location evidence="1 7">Cell membrane</location>
        <topology evidence="1 7">Multi-pass membrane protein</topology>
    </subcellularLocation>
</comment>
<feature type="transmembrane region" description="Helical" evidence="7">
    <location>
        <begin position="245"/>
        <end position="270"/>
    </location>
</feature>
<keyword evidence="4 7" id="KW-0812">Transmembrane</keyword>
<dbReference type="PROSITE" id="PS50928">
    <property type="entry name" value="ABC_TM1"/>
    <property type="match status" value="1"/>
</dbReference>
<feature type="compositionally biased region" description="Low complexity" evidence="8">
    <location>
        <begin position="1"/>
        <end position="21"/>
    </location>
</feature>
<dbReference type="Proteomes" id="UP000324308">
    <property type="component" value="Chromosome"/>
</dbReference>
<keyword evidence="2 7" id="KW-0813">Transport</keyword>
<feature type="transmembrane region" description="Helical" evidence="7">
    <location>
        <begin position="51"/>
        <end position="70"/>
    </location>
</feature>
<keyword evidence="3" id="KW-1003">Cell membrane</keyword>
<dbReference type="Pfam" id="PF00528">
    <property type="entry name" value="BPD_transp_1"/>
    <property type="match status" value="1"/>
</dbReference>
<feature type="region of interest" description="Disordered" evidence="8">
    <location>
        <begin position="333"/>
        <end position="355"/>
    </location>
</feature>
<dbReference type="InterPro" id="IPR000515">
    <property type="entry name" value="MetI-like"/>
</dbReference>
<evidence type="ECO:0000259" key="9">
    <source>
        <dbReference type="PROSITE" id="PS50928"/>
    </source>
</evidence>
<feature type="transmembrane region" description="Helical" evidence="7">
    <location>
        <begin position="116"/>
        <end position="137"/>
    </location>
</feature>
<evidence type="ECO:0000256" key="6">
    <source>
        <dbReference type="ARBA" id="ARBA00023136"/>
    </source>
</evidence>
<feature type="transmembrane region" description="Helical" evidence="7">
    <location>
        <begin position="200"/>
        <end position="224"/>
    </location>
</feature>
<evidence type="ECO:0000313" key="11">
    <source>
        <dbReference type="Proteomes" id="UP000324308"/>
    </source>
</evidence>
<evidence type="ECO:0000256" key="1">
    <source>
        <dbReference type="ARBA" id="ARBA00004651"/>
    </source>
</evidence>
<evidence type="ECO:0000313" key="10">
    <source>
        <dbReference type="EMBL" id="QER89596.1"/>
    </source>
</evidence>
<comment type="similarity">
    <text evidence="7">Belongs to the binding-protein-dependent transport system permease family.</text>
</comment>
<dbReference type="InterPro" id="IPR035906">
    <property type="entry name" value="MetI-like_sf"/>
</dbReference>
<feature type="domain" description="ABC transmembrane type-1" evidence="9">
    <location>
        <begin position="112"/>
        <end position="325"/>
    </location>
</feature>
<dbReference type="Gene3D" id="1.10.3720.10">
    <property type="entry name" value="MetI-like"/>
    <property type="match status" value="1"/>
</dbReference>
<dbReference type="RefSeq" id="WP_150156999.1">
    <property type="nucleotide sequence ID" value="NZ_CP043959.1"/>
</dbReference>
<dbReference type="PANTHER" id="PTHR43005">
    <property type="entry name" value="BLR7065 PROTEIN"/>
    <property type="match status" value="1"/>
</dbReference>
<keyword evidence="11" id="KW-1185">Reference proteome</keyword>
<dbReference type="EMBL" id="CP043959">
    <property type="protein sequence ID" value="QER89596.1"/>
    <property type="molecule type" value="Genomic_DNA"/>
</dbReference>
<feature type="region of interest" description="Disordered" evidence="8">
    <location>
        <begin position="1"/>
        <end position="42"/>
    </location>
</feature>
<evidence type="ECO:0000256" key="5">
    <source>
        <dbReference type="ARBA" id="ARBA00022989"/>
    </source>
</evidence>
<accession>A0ABX5ZZI8</accession>
<evidence type="ECO:0000256" key="4">
    <source>
        <dbReference type="ARBA" id="ARBA00022692"/>
    </source>
</evidence>
<proteinExistence type="inferred from homology"/>
<sequence length="355" mass="38746">MTMSGTSTSGTSGTSPASGAPVAPSVRKEGAPPPRRGAGGRRREFTTRRGLVIAAFMAPAAVFVALFTYYPMIAGSQMAFRNWNLTDLTDTSWVGVKNFREVFTDPVWGTVLSNTALWVVGSIVPQLVIGFAIALWLRRRFRLRGLYQALIFFPWAISGFLIGILFRWMFNSEFGVVNDLLQRAGLIDEPIAWLADPDTAMIAVLIANIWYGVTFFAIMILAALQSIPDELYEAAALDGAGKARTLFQITIPYIRVTLALTVLLRVIWIFNFPDLIFGMTGGGPNNETHIVTTWMIKITQQGDYGKASALGLIVVAVLLVFAVFFLLATRERGAGRRGGGRPGKSGKFGKRGVRA</sequence>
<keyword evidence="6 7" id="KW-0472">Membrane</keyword>
<dbReference type="CDD" id="cd06261">
    <property type="entry name" value="TM_PBP2"/>
    <property type="match status" value="1"/>
</dbReference>
<evidence type="ECO:0000256" key="8">
    <source>
        <dbReference type="SAM" id="MobiDB-lite"/>
    </source>
</evidence>
<dbReference type="PANTHER" id="PTHR43005:SF1">
    <property type="entry name" value="SPERMIDINE_PUTRESCINE TRANSPORT SYSTEM PERMEASE PROTEIN"/>
    <property type="match status" value="1"/>
</dbReference>
<organism evidence="10 11">
    <name type="scientific">Streptomyces tendae</name>
    <dbReference type="NCBI Taxonomy" id="1932"/>
    <lineage>
        <taxon>Bacteria</taxon>
        <taxon>Bacillati</taxon>
        <taxon>Actinomycetota</taxon>
        <taxon>Actinomycetes</taxon>
        <taxon>Kitasatosporales</taxon>
        <taxon>Streptomycetaceae</taxon>
        <taxon>Streptomyces</taxon>
    </lineage>
</organism>
<gene>
    <name evidence="10" type="ORF">F3L20_30325</name>
</gene>
<evidence type="ECO:0000256" key="3">
    <source>
        <dbReference type="ARBA" id="ARBA00022475"/>
    </source>
</evidence>
<protein>
    <submittedName>
        <fullName evidence="10">Sugar ABC transporter permease</fullName>
    </submittedName>
</protein>